<feature type="transmembrane region" description="Helical" evidence="5">
    <location>
        <begin position="162"/>
        <end position="181"/>
    </location>
</feature>
<dbReference type="RefSeq" id="WP_184200844.1">
    <property type="nucleotide sequence ID" value="NZ_JACHGW010000004.1"/>
</dbReference>
<evidence type="ECO:0000256" key="1">
    <source>
        <dbReference type="ARBA" id="ARBA00004141"/>
    </source>
</evidence>
<dbReference type="InterPro" id="IPR002293">
    <property type="entry name" value="AA/rel_permease1"/>
</dbReference>
<feature type="transmembrane region" description="Helical" evidence="5">
    <location>
        <begin position="193"/>
        <end position="214"/>
    </location>
</feature>
<comment type="caution">
    <text evidence="6">The sequence shown here is derived from an EMBL/GenBank/DDBJ whole genome shotgun (WGS) entry which is preliminary data.</text>
</comment>
<feature type="transmembrane region" description="Helical" evidence="5">
    <location>
        <begin position="463"/>
        <end position="481"/>
    </location>
</feature>
<feature type="transmembrane region" description="Helical" evidence="5">
    <location>
        <begin position="438"/>
        <end position="457"/>
    </location>
</feature>
<feature type="transmembrane region" description="Helical" evidence="5">
    <location>
        <begin position="78"/>
        <end position="102"/>
    </location>
</feature>
<dbReference type="GO" id="GO:0016020">
    <property type="term" value="C:membrane"/>
    <property type="evidence" value="ECO:0007669"/>
    <property type="project" value="UniProtKB-SubCell"/>
</dbReference>
<evidence type="ECO:0000256" key="2">
    <source>
        <dbReference type="ARBA" id="ARBA00022692"/>
    </source>
</evidence>
<evidence type="ECO:0000256" key="3">
    <source>
        <dbReference type="ARBA" id="ARBA00022989"/>
    </source>
</evidence>
<evidence type="ECO:0000313" key="6">
    <source>
        <dbReference type="EMBL" id="MBB6052216.1"/>
    </source>
</evidence>
<reference evidence="6 7" key="1">
    <citation type="submission" date="2020-08" db="EMBL/GenBank/DDBJ databases">
        <title>Genomic Encyclopedia of Type Strains, Phase IV (KMG-IV): sequencing the most valuable type-strain genomes for metagenomic binning, comparative biology and taxonomic classification.</title>
        <authorList>
            <person name="Goeker M."/>
        </authorList>
    </citation>
    <scope>NUCLEOTIDE SEQUENCE [LARGE SCALE GENOMIC DNA]</scope>
    <source>
        <strain evidence="6 7">DSM 23562</strain>
    </source>
</reference>
<comment type="subcellular location">
    <subcellularLocation>
        <location evidence="1">Membrane</location>
        <topology evidence="1">Multi-pass membrane protein</topology>
    </subcellularLocation>
</comment>
<keyword evidence="7" id="KW-1185">Reference proteome</keyword>
<accession>A0A7W9W8F7</accession>
<keyword evidence="3 5" id="KW-1133">Transmembrane helix</keyword>
<feature type="transmembrane region" description="Helical" evidence="5">
    <location>
        <begin position="273"/>
        <end position="294"/>
    </location>
</feature>
<gene>
    <name evidence="6" type="ORF">HNQ39_004037</name>
</gene>
<dbReference type="Proteomes" id="UP000520814">
    <property type="component" value="Unassembled WGS sequence"/>
</dbReference>
<feature type="transmembrane region" description="Helical" evidence="5">
    <location>
        <begin position="327"/>
        <end position="349"/>
    </location>
</feature>
<evidence type="ECO:0000256" key="4">
    <source>
        <dbReference type="ARBA" id="ARBA00023136"/>
    </source>
</evidence>
<feature type="transmembrane region" description="Helical" evidence="5">
    <location>
        <begin position="407"/>
        <end position="426"/>
    </location>
</feature>
<evidence type="ECO:0000256" key="5">
    <source>
        <dbReference type="SAM" id="Phobius"/>
    </source>
</evidence>
<dbReference type="PANTHER" id="PTHR47704">
    <property type="entry name" value="POTASSIUM TRANSPORTER KIMA"/>
    <property type="match status" value="1"/>
</dbReference>
<feature type="transmembrane region" description="Helical" evidence="5">
    <location>
        <begin position="122"/>
        <end position="142"/>
    </location>
</feature>
<sequence>MTGNSQPPVGFARRLLLGAPLSSDHAEHTLLRKLVALPVFASDAISSVAYASQQIILALGGAGLWMAGQSATYGHYTLLITGLIVLLLGIVVMSYWQTVFAYPSGGGSYIVSKENLGTMPGLIAAAALLIDYVLTVSVSIAAGIQNLKDVPLFAHAHISEHLVLYCLLAIGVLTYANLRGLKESGTVFAPPTYAFVGLCYLMIFLGIAGPFLGWQFHPEYVNQEWGAGKAAETLGLVVLMKAFANGCSAMTGTEAVSNGIPAFQGNKSKNAALTLLAMGLILGSLFLGISFLAVKFHVVYWEENGKTANAVIDQLSGAIFGKTGKFAFLYVATQLATALILVLAANTAYADFPRLASILSKDKFLPRQLSNVGDRLVFNNGIVMLGVFAALLIVVKKGSVDALIPLYAIGVFLAFTLSQTGMVLHWKSEKSPGWGRKAAINGIGAVATFLVLLDIAFEKFTEGAWIVILLMAALVMLFRKIHRHYCDIASQLRLTKLSPIAAPTVNTVVLLVPSVHRGVLPALAYARSLSPEVRAVHVGLNPEKLDALRQEWAQVAGEIPLIVLPSPYRMLVPPLLEYLQTVQDERTDDMVMVILPEAVPTRWWHHLLHNQTGFRLKLALLSRPDLVVTNVRYPLQRGD</sequence>
<name>A0A7W9W8F7_ARMRO</name>
<dbReference type="GO" id="GO:0022857">
    <property type="term" value="F:transmembrane transporter activity"/>
    <property type="evidence" value="ECO:0007669"/>
    <property type="project" value="InterPro"/>
</dbReference>
<dbReference type="InterPro" id="IPR053153">
    <property type="entry name" value="APC_K+_Transporter"/>
</dbReference>
<protein>
    <submittedName>
        <fullName evidence="6">Amino acid transporter</fullName>
    </submittedName>
</protein>
<keyword evidence="2 5" id="KW-0812">Transmembrane</keyword>
<keyword evidence="4 5" id="KW-0472">Membrane</keyword>
<organism evidence="6 7">
    <name type="scientific">Armatimonas rosea</name>
    <dbReference type="NCBI Taxonomy" id="685828"/>
    <lineage>
        <taxon>Bacteria</taxon>
        <taxon>Bacillati</taxon>
        <taxon>Armatimonadota</taxon>
        <taxon>Armatimonadia</taxon>
        <taxon>Armatimonadales</taxon>
        <taxon>Armatimonadaceae</taxon>
        <taxon>Armatimonas</taxon>
    </lineage>
</organism>
<evidence type="ECO:0000313" key="7">
    <source>
        <dbReference type="Proteomes" id="UP000520814"/>
    </source>
</evidence>
<feature type="transmembrane region" description="Helical" evidence="5">
    <location>
        <begin position="376"/>
        <end position="395"/>
    </location>
</feature>
<dbReference type="PANTHER" id="PTHR47704:SF1">
    <property type="entry name" value="POTASSIUM TRANSPORTER KIMA"/>
    <property type="match status" value="1"/>
</dbReference>
<feature type="transmembrane region" description="Helical" evidence="5">
    <location>
        <begin position="44"/>
        <end position="66"/>
    </location>
</feature>
<dbReference type="AlphaFoldDB" id="A0A7W9W8F7"/>
<proteinExistence type="predicted"/>
<dbReference type="EMBL" id="JACHGW010000004">
    <property type="protein sequence ID" value="MBB6052216.1"/>
    <property type="molecule type" value="Genomic_DNA"/>
</dbReference>
<dbReference type="Pfam" id="PF13520">
    <property type="entry name" value="AA_permease_2"/>
    <property type="match status" value="1"/>
</dbReference>
<dbReference type="Gene3D" id="1.20.1740.10">
    <property type="entry name" value="Amino acid/polyamine transporter I"/>
    <property type="match status" value="1"/>
</dbReference>